<dbReference type="EMBL" id="PJAI02000003">
    <property type="protein sequence ID" value="TYK66651.1"/>
    <property type="molecule type" value="Genomic_DNA"/>
</dbReference>
<proteinExistence type="predicted"/>
<reference evidence="2 3" key="1">
    <citation type="submission" date="2019-08" db="EMBL/GenBank/DDBJ databases">
        <title>Microbe sample from Colwellia echini.</title>
        <authorList>
            <person name="Christiansen L."/>
            <person name="Pathiraja D."/>
            <person name="Schultz-Johansen M."/>
            <person name="Choi I.-G."/>
            <person name="Stougaard P."/>
        </authorList>
    </citation>
    <scope>NUCLEOTIDE SEQUENCE [LARGE SCALE GENOMIC DNA]</scope>
    <source>
        <strain evidence="2 3">A3</strain>
    </source>
</reference>
<dbReference type="InterPro" id="IPR014710">
    <property type="entry name" value="RmlC-like_jellyroll"/>
</dbReference>
<dbReference type="SUPFAM" id="SSF51182">
    <property type="entry name" value="RmlC-like cupins"/>
    <property type="match status" value="1"/>
</dbReference>
<sequence>MTTPSESQLTAEQLVKALNLEGHVEGGFYRRTFSADHRATIPTDNGERVTMSSIYYLLSAQSPIGHFHMNQSDIMHFFHKGDPITYYMLNPDGSLQTTILGPDPTKGHQMQMMVKGGTWKASKIPSNGQYGYGLIGEAVSPGFDYSDMQLGSKEKLLTLFPQHTTLINELSR</sequence>
<name>A0ABY3MZI6_9GAMM</name>
<evidence type="ECO:0000259" key="1">
    <source>
        <dbReference type="Pfam" id="PF06172"/>
    </source>
</evidence>
<feature type="domain" description="DUF985" evidence="1">
    <location>
        <begin position="12"/>
        <end position="150"/>
    </location>
</feature>
<dbReference type="Gene3D" id="2.60.120.10">
    <property type="entry name" value="Jelly Rolls"/>
    <property type="match status" value="1"/>
</dbReference>
<organism evidence="2 3">
    <name type="scientific">Colwellia echini</name>
    <dbReference type="NCBI Taxonomy" id="1982103"/>
    <lineage>
        <taxon>Bacteria</taxon>
        <taxon>Pseudomonadati</taxon>
        <taxon>Pseudomonadota</taxon>
        <taxon>Gammaproteobacteria</taxon>
        <taxon>Alteromonadales</taxon>
        <taxon>Colwelliaceae</taxon>
        <taxon>Colwellia</taxon>
    </lineage>
</organism>
<protein>
    <submittedName>
        <fullName evidence="2">Cupin domain-containing protein</fullName>
    </submittedName>
</protein>
<dbReference type="CDD" id="cd06121">
    <property type="entry name" value="cupin_YML079wp"/>
    <property type="match status" value="1"/>
</dbReference>
<keyword evidence="3" id="KW-1185">Reference proteome</keyword>
<accession>A0ABY3MZI6</accession>
<dbReference type="Pfam" id="PF06172">
    <property type="entry name" value="Cupin_5"/>
    <property type="match status" value="1"/>
</dbReference>
<comment type="caution">
    <text evidence="2">The sequence shown here is derived from an EMBL/GenBank/DDBJ whole genome shotgun (WGS) entry which is preliminary data.</text>
</comment>
<dbReference type="InterPro" id="IPR009327">
    <property type="entry name" value="Cupin_DUF985"/>
</dbReference>
<dbReference type="InterPro" id="IPR039935">
    <property type="entry name" value="YML079W-like"/>
</dbReference>
<dbReference type="PANTHER" id="PTHR33387">
    <property type="entry name" value="RMLC-LIKE JELLY ROLL FOLD PROTEIN"/>
    <property type="match status" value="1"/>
</dbReference>
<dbReference type="InterPro" id="IPR011051">
    <property type="entry name" value="RmlC_Cupin_sf"/>
</dbReference>
<dbReference type="PANTHER" id="PTHR33387:SF3">
    <property type="entry name" value="DUF985 DOMAIN-CONTAINING PROTEIN"/>
    <property type="match status" value="1"/>
</dbReference>
<gene>
    <name evidence="2" type="ORF">CWS31_004775</name>
</gene>
<evidence type="ECO:0000313" key="3">
    <source>
        <dbReference type="Proteomes" id="UP000815846"/>
    </source>
</evidence>
<dbReference type="Proteomes" id="UP000815846">
    <property type="component" value="Unassembled WGS sequence"/>
</dbReference>
<evidence type="ECO:0000313" key="2">
    <source>
        <dbReference type="EMBL" id="TYK66651.1"/>
    </source>
</evidence>
<dbReference type="RefSeq" id="WP_101344733.1">
    <property type="nucleotide sequence ID" value="NZ_PJAI02000003.1"/>
</dbReference>